<keyword evidence="2" id="KW-1185">Reference proteome</keyword>
<protein>
    <recommendedName>
        <fullName evidence="3">Apolipoprotein A-I</fullName>
    </recommendedName>
</protein>
<dbReference type="Gene3D" id="1.20.120.20">
    <property type="entry name" value="Apolipoprotein"/>
    <property type="match status" value="1"/>
</dbReference>
<name>A0ABD1JBW7_9TELE</name>
<dbReference type="SUPFAM" id="SSF58113">
    <property type="entry name" value="Apolipoprotein A-I"/>
    <property type="match status" value="1"/>
</dbReference>
<evidence type="ECO:0000313" key="2">
    <source>
        <dbReference type="Proteomes" id="UP001591681"/>
    </source>
</evidence>
<proteinExistence type="predicted"/>
<comment type="caution">
    <text evidence="1">The sequence shown here is derived from an EMBL/GenBank/DDBJ whole genome shotgun (WGS) entry which is preliminary data.</text>
</comment>
<dbReference type="InterPro" id="IPR050163">
    <property type="entry name" value="Apolipoprotein_A1/A4/E"/>
</dbReference>
<evidence type="ECO:0008006" key="3">
    <source>
        <dbReference type="Google" id="ProtNLM"/>
    </source>
</evidence>
<dbReference type="EMBL" id="JBHFQA010000017">
    <property type="protein sequence ID" value="KAL2084264.1"/>
    <property type="molecule type" value="Genomic_DNA"/>
</dbReference>
<reference evidence="1 2" key="1">
    <citation type="submission" date="2024-09" db="EMBL/GenBank/DDBJ databases">
        <title>A chromosome-level genome assembly of Gray's grenadier anchovy, Coilia grayii.</title>
        <authorList>
            <person name="Fu Z."/>
        </authorList>
    </citation>
    <scope>NUCLEOTIDE SEQUENCE [LARGE SCALE GENOMIC DNA]</scope>
    <source>
        <strain evidence="1">G4</strain>
        <tissue evidence="1">Muscle</tissue>
    </source>
</reference>
<organism evidence="1 2">
    <name type="scientific">Coilia grayii</name>
    <name type="common">Gray's grenadier anchovy</name>
    <dbReference type="NCBI Taxonomy" id="363190"/>
    <lineage>
        <taxon>Eukaryota</taxon>
        <taxon>Metazoa</taxon>
        <taxon>Chordata</taxon>
        <taxon>Craniata</taxon>
        <taxon>Vertebrata</taxon>
        <taxon>Euteleostomi</taxon>
        <taxon>Actinopterygii</taxon>
        <taxon>Neopterygii</taxon>
        <taxon>Teleostei</taxon>
        <taxon>Clupei</taxon>
        <taxon>Clupeiformes</taxon>
        <taxon>Clupeoidei</taxon>
        <taxon>Engraulidae</taxon>
        <taxon>Coilinae</taxon>
        <taxon>Coilia</taxon>
    </lineage>
</organism>
<dbReference type="Proteomes" id="UP001591681">
    <property type="component" value="Unassembled WGS sequence"/>
</dbReference>
<sequence>MWVEVSCKEWTKYFLEAHIARLTESADVASQYAVTLQDQMTPLAEDVMEKIIKEAEVLRERLAQDLTTVKEKLEPHAEEMRAQVLQRVEELKAAVAPYAESLDPESLKTTLLQKSEELKEV</sequence>
<dbReference type="PANTHER" id="PTHR18976:SF28">
    <property type="entry name" value="APOLIPOPROTEIN A-IV-RELATED"/>
    <property type="match status" value="1"/>
</dbReference>
<dbReference type="AlphaFoldDB" id="A0ABD1JBW7"/>
<gene>
    <name evidence="1" type="ORF">ACEWY4_019782</name>
</gene>
<dbReference type="PANTHER" id="PTHR18976">
    <property type="entry name" value="APOLIPOPROTEIN"/>
    <property type="match status" value="1"/>
</dbReference>
<evidence type="ECO:0000313" key="1">
    <source>
        <dbReference type="EMBL" id="KAL2084264.1"/>
    </source>
</evidence>
<accession>A0ABD1JBW7</accession>